<keyword evidence="3" id="KW-0804">Transcription</keyword>
<reference evidence="6 7" key="1">
    <citation type="submission" date="2021-03" db="EMBL/GenBank/DDBJ databases">
        <title>Sequencing the genomes of 1000 actinobacteria strains.</title>
        <authorList>
            <person name="Klenk H.-P."/>
        </authorList>
    </citation>
    <scope>NUCLEOTIDE SEQUENCE [LARGE SCALE GENOMIC DNA]</scope>
    <source>
        <strain evidence="6 7">DSM 12936</strain>
    </source>
</reference>
<dbReference type="Gene3D" id="1.10.260.40">
    <property type="entry name" value="lambda repressor-like DNA-binding domains"/>
    <property type="match status" value="1"/>
</dbReference>
<feature type="domain" description="HTH lacI-type" evidence="5">
    <location>
        <begin position="7"/>
        <end position="52"/>
    </location>
</feature>
<dbReference type="RefSeq" id="WP_210056412.1">
    <property type="nucleotide sequence ID" value="NZ_BAAAMH010000020.1"/>
</dbReference>
<evidence type="ECO:0000313" key="7">
    <source>
        <dbReference type="Proteomes" id="UP000758168"/>
    </source>
</evidence>
<sequence>MSRDGRATLETVAVAAGVSQATVSKVLNDRKDVAAATRLRVQRVLDQVEYVPPRRTPTAADATGRRTVELVFTSLDSSYAVEILRGVSSSPVDVVVSTVADADDPRPWSTRLAARGRSGAIVVTSTLTAADQRTLARARMPYVLIDPAAELPTPEVATVGATNWAGGLAATRHLLGLGHRRIGVIGGPVAMLCSRARISGYSAALASAGLEVDPALIRHGSFHHDGGHDAALELLALPDPPTAIFAGSDEQAFGVAEAARLTGRRIPEDLSVVGFDDLPISRWFSPPLTTVRQPLAEMGRTAAAMLSAVLDGREPHGRQVELATELVVRSSTAPPPATAATPGAGTGRVRGRR</sequence>
<dbReference type="EMBL" id="JAGIOB010000001">
    <property type="protein sequence ID" value="MBP2417649.1"/>
    <property type="molecule type" value="Genomic_DNA"/>
</dbReference>
<name>A0ABS4Z9I7_9ACTN</name>
<dbReference type="Proteomes" id="UP000758168">
    <property type="component" value="Unassembled WGS sequence"/>
</dbReference>
<proteinExistence type="predicted"/>
<organism evidence="6 7">
    <name type="scientific">Microlunatus capsulatus</name>
    <dbReference type="NCBI Taxonomy" id="99117"/>
    <lineage>
        <taxon>Bacteria</taxon>
        <taxon>Bacillati</taxon>
        <taxon>Actinomycetota</taxon>
        <taxon>Actinomycetes</taxon>
        <taxon>Propionibacteriales</taxon>
        <taxon>Propionibacteriaceae</taxon>
        <taxon>Microlunatus</taxon>
    </lineage>
</organism>
<evidence type="ECO:0000259" key="5">
    <source>
        <dbReference type="PROSITE" id="PS50932"/>
    </source>
</evidence>
<keyword evidence="1" id="KW-0805">Transcription regulation</keyword>
<evidence type="ECO:0000256" key="4">
    <source>
        <dbReference type="SAM" id="MobiDB-lite"/>
    </source>
</evidence>
<dbReference type="SUPFAM" id="SSF53822">
    <property type="entry name" value="Periplasmic binding protein-like I"/>
    <property type="match status" value="1"/>
</dbReference>
<dbReference type="PANTHER" id="PTHR30146">
    <property type="entry name" value="LACI-RELATED TRANSCRIPTIONAL REPRESSOR"/>
    <property type="match status" value="1"/>
</dbReference>
<accession>A0ABS4Z9I7</accession>
<dbReference type="Pfam" id="PF13377">
    <property type="entry name" value="Peripla_BP_3"/>
    <property type="match status" value="1"/>
</dbReference>
<comment type="caution">
    <text evidence="6">The sequence shown here is derived from an EMBL/GenBank/DDBJ whole genome shotgun (WGS) entry which is preliminary data.</text>
</comment>
<feature type="region of interest" description="Disordered" evidence="4">
    <location>
        <begin position="329"/>
        <end position="353"/>
    </location>
</feature>
<evidence type="ECO:0000313" key="6">
    <source>
        <dbReference type="EMBL" id="MBP2417649.1"/>
    </source>
</evidence>
<evidence type="ECO:0000256" key="1">
    <source>
        <dbReference type="ARBA" id="ARBA00023015"/>
    </source>
</evidence>
<gene>
    <name evidence="6" type="ORF">JOF54_002571</name>
</gene>
<dbReference type="Gene3D" id="3.40.50.2300">
    <property type="match status" value="2"/>
</dbReference>
<dbReference type="SMART" id="SM00354">
    <property type="entry name" value="HTH_LACI"/>
    <property type="match status" value="1"/>
</dbReference>
<dbReference type="InterPro" id="IPR046335">
    <property type="entry name" value="LacI/GalR-like_sensor"/>
</dbReference>
<keyword evidence="7" id="KW-1185">Reference proteome</keyword>
<keyword evidence="2" id="KW-0238">DNA-binding</keyword>
<dbReference type="InterPro" id="IPR028082">
    <property type="entry name" value="Peripla_BP_I"/>
</dbReference>
<dbReference type="SUPFAM" id="SSF47413">
    <property type="entry name" value="lambda repressor-like DNA-binding domains"/>
    <property type="match status" value="1"/>
</dbReference>
<evidence type="ECO:0000256" key="3">
    <source>
        <dbReference type="ARBA" id="ARBA00023163"/>
    </source>
</evidence>
<dbReference type="CDD" id="cd01392">
    <property type="entry name" value="HTH_LacI"/>
    <property type="match status" value="1"/>
</dbReference>
<dbReference type="PANTHER" id="PTHR30146:SF153">
    <property type="entry name" value="LACTOSE OPERON REPRESSOR"/>
    <property type="match status" value="1"/>
</dbReference>
<evidence type="ECO:0000256" key="2">
    <source>
        <dbReference type="ARBA" id="ARBA00023125"/>
    </source>
</evidence>
<dbReference type="Pfam" id="PF00356">
    <property type="entry name" value="LacI"/>
    <property type="match status" value="1"/>
</dbReference>
<feature type="compositionally biased region" description="Gly residues" evidence="4">
    <location>
        <begin position="344"/>
        <end position="353"/>
    </location>
</feature>
<dbReference type="PROSITE" id="PS50932">
    <property type="entry name" value="HTH_LACI_2"/>
    <property type="match status" value="1"/>
</dbReference>
<dbReference type="InterPro" id="IPR000843">
    <property type="entry name" value="HTH_LacI"/>
</dbReference>
<protein>
    <submittedName>
        <fullName evidence="6">LacI family transcriptional regulator</fullName>
    </submittedName>
</protein>
<dbReference type="InterPro" id="IPR010982">
    <property type="entry name" value="Lambda_DNA-bd_dom_sf"/>
</dbReference>